<dbReference type="InterPro" id="IPR037210">
    <property type="entry name" value="YoaC-like_sf"/>
</dbReference>
<dbReference type="Gene3D" id="1.20.1290.30">
    <property type="match status" value="1"/>
</dbReference>
<gene>
    <name evidence="1" type="ORF">D6029_10125</name>
</gene>
<dbReference type="OrthoDB" id="9154053at2"/>
<dbReference type="InterPro" id="IPR015079">
    <property type="entry name" value="DUF1889"/>
</dbReference>
<dbReference type="Proteomes" id="UP000276295">
    <property type="component" value="Unassembled WGS sequence"/>
</dbReference>
<evidence type="ECO:0000313" key="2">
    <source>
        <dbReference type="Proteomes" id="UP000276295"/>
    </source>
</evidence>
<accession>A0A3A5JRR0</accession>
<dbReference type="Pfam" id="PF08986">
    <property type="entry name" value="DUF1889"/>
    <property type="match status" value="1"/>
</dbReference>
<dbReference type="SUPFAM" id="SSF140670">
    <property type="entry name" value="YoaC-like"/>
    <property type="match status" value="1"/>
</dbReference>
<evidence type="ECO:0000313" key="1">
    <source>
        <dbReference type="EMBL" id="RJT23604.1"/>
    </source>
</evidence>
<proteinExistence type="predicted"/>
<dbReference type="AlphaFoldDB" id="A0A3A5JRR0"/>
<keyword evidence="2" id="KW-1185">Reference proteome</keyword>
<sequence>MPAVIEKALDYISGMNTSASTPQPMDESTVKGMFKYLKELGVPASATYVKERGAQEGWSPEFTAKVAGWAEKIESGNRIVIKNPEYFSSYMKEQLRELV</sequence>
<dbReference type="EMBL" id="QZWH01000018">
    <property type="protein sequence ID" value="RJT23604.1"/>
    <property type="molecule type" value="Genomic_DNA"/>
</dbReference>
<organism evidence="1 2">
    <name type="scientific">Buttiauxella izardii</name>
    <dbReference type="NCBI Taxonomy" id="82991"/>
    <lineage>
        <taxon>Bacteria</taxon>
        <taxon>Pseudomonadati</taxon>
        <taxon>Pseudomonadota</taxon>
        <taxon>Gammaproteobacteria</taxon>
        <taxon>Enterobacterales</taxon>
        <taxon>Enterobacteriaceae</taxon>
        <taxon>Buttiauxella</taxon>
    </lineage>
</organism>
<comment type="caution">
    <text evidence="1">The sequence shown here is derived from an EMBL/GenBank/DDBJ whole genome shotgun (WGS) entry which is preliminary data.</text>
</comment>
<dbReference type="RefSeq" id="WP_120064636.1">
    <property type="nucleotide sequence ID" value="NZ_QZWH01000018.1"/>
</dbReference>
<protein>
    <submittedName>
        <fullName evidence="1">DUF1889 family protein</fullName>
    </submittedName>
</protein>
<reference evidence="1 2" key="1">
    <citation type="submission" date="2018-09" db="EMBL/GenBank/DDBJ databases">
        <title>Draft genome sequence of Buttiauxella izardii CCUG 35510T.</title>
        <authorList>
            <person name="Salva-Serra F."/>
            <person name="Marathe N."/>
            <person name="Moore E."/>
            <person name="Stadler-Svensson L."/>
            <person name="Engstrom-Jakobsson H."/>
        </authorList>
    </citation>
    <scope>NUCLEOTIDE SEQUENCE [LARGE SCALE GENOMIC DNA]</scope>
    <source>
        <strain evidence="1 2">CCUG 35510</strain>
    </source>
</reference>
<name>A0A3A5JRR0_9ENTR</name>